<dbReference type="SMART" id="SM00487">
    <property type="entry name" value="DEXDc"/>
    <property type="match status" value="1"/>
</dbReference>
<dbReference type="GO" id="GO:0016787">
    <property type="term" value="F:hydrolase activity"/>
    <property type="evidence" value="ECO:0007669"/>
    <property type="project" value="UniProtKB-KW"/>
</dbReference>
<organism evidence="8 9">
    <name type="scientific">Gracilariopsis chorda</name>
    <dbReference type="NCBI Taxonomy" id="448386"/>
    <lineage>
        <taxon>Eukaryota</taxon>
        <taxon>Rhodophyta</taxon>
        <taxon>Florideophyceae</taxon>
        <taxon>Rhodymeniophycidae</taxon>
        <taxon>Gracilariales</taxon>
        <taxon>Gracilariaceae</taxon>
        <taxon>Gracilariopsis</taxon>
    </lineage>
</organism>
<evidence type="ECO:0000259" key="7">
    <source>
        <dbReference type="PROSITE" id="PS51194"/>
    </source>
</evidence>
<comment type="caution">
    <text evidence="8">The sequence shown here is derived from an EMBL/GenBank/DDBJ whole genome shotgun (WGS) entry which is preliminary data.</text>
</comment>
<evidence type="ECO:0000256" key="5">
    <source>
        <dbReference type="SAM" id="MobiDB-lite"/>
    </source>
</evidence>
<evidence type="ECO:0000259" key="6">
    <source>
        <dbReference type="PROSITE" id="PS51192"/>
    </source>
</evidence>
<dbReference type="Gene3D" id="3.40.50.300">
    <property type="entry name" value="P-loop containing nucleotide triphosphate hydrolases"/>
    <property type="match status" value="2"/>
</dbReference>
<dbReference type="SMART" id="SM00490">
    <property type="entry name" value="HELICc"/>
    <property type="match status" value="1"/>
</dbReference>
<dbReference type="CDD" id="cd18795">
    <property type="entry name" value="SF2_C_Ski2"/>
    <property type="match status" value="1"/>
</dbReference>
<feature type="compositionally biased region" description="Basic residues" evidence="5">
    <location>
        <begin position="973"/>
        <end position="983"/>
    </location>
</feature>
<feature type="domain" description="Helicase ATP-binding" evidence="6">
    <location>
        <begin position="139"/>
        <end position="304"/>
    </location>
</feature>
<dbReference type="PANTHER" id="PTHR12131">
    <property type="entry name" value="ATP-DEPENDENT RNA AND DNA HELICASE"/>
    <property type="match status" value="1"/>
</dbReference>
<protein>
    <submittedName>
        <fullName evidence="8">DExH-box ATP-dependent RNA helicase DExH15 chloroplastic</fullName>
    </submittedName>
</protein>
<sequence length="1214" mass="136545">MWKSTIGVPASSHLPSFAHVYHLSNLRHALPKSVVRYGSRFRCSSLSRSSFFRTAENRRNLSSNNYILNSRQLRVSPTSQLVPTTPSHKEVTPESSIVDLRVQFDDLSSRYSGNGSQHFANLVEKIFPFKLDKFQLDALSALCNGQSVVLSAPTGAGKTIIGEAAIYLALCRRMRVFYTTPLKALSNQKFYDFKKQFGEKRIGLLTGDVTVNRDADIVVMTTEVYRNMLYAESTEAGESTPITDSLFAVVFDEFHYLNDRDRGTVWEESVIHSPEHVLLVALSATMSNTGDVRDWFSNVQGPTELVTSSDRPVPLKFGYCDSEGITPLFADERRRNLVSKRDRKGFGGKERGSSKDNKSELKLHPKLLRRLKEAKDKNIGDARSRRGSTLDEELTEQQIKKLKYMEVVERNKSRRRPRHTEIPSFPYVVRLLQRREMLPGIIFIFSRAGCDKAARLASSSWEDLVSPKEQKMLRERLDAFTAEHPGLVQKDRIELAMKGISSHHAGLLPLWKICVEELFQDGLIKVVFATETLAAGINMPARTTVISSLSKRTGDIGFTNLTTSEVLQMAGRAGRRGKDTVGHSVILRSRNEGALEAFKVLTAGVDALESKFTPNYGMVLNLLSSRPLKDAKKLVDRSFGNFLRERESIQGSSESGARPTAEDLLTRKREKQALEAVLAEAEDFVKSVDEGQLRSYVKCLERVKAEKRALAYLVQQSIDMDAEMIEDTLTFAPTGTRLLLKDRGQTPSTGAERRQKRREYSAALTAAGKGDGGEELKSFYFGLVDLEMAELESECEDEEQKVVEAIFLDLYDNMEGGSPMFFAVDAHGELRVFAHTAVARLFYEEEPVEVGKYAGEWADVSLPGRSQWKSIAFDQFSAPLPTRLDGLIPVARQWQAERARQERDDSNSESLSGLVDMNRPEILAQKKRVQKAKDMVLQHELHADNRIKTIISAKRAIPKIRGSLDGTIDPYGTKRRKGKRSTRYSRLSEREEDASNVNTDNNSHRAAHNTNWDDFMSLTSVLQHYGFLDDSYNVTSLGSLGAKVRSENELWTSLMLLEPSLNDISPVHLGAVLGASLIENSRPDVYIAQEVSNDAKKSLEKAATERARLFAVQNEFQVEAPIYLDAELMGIVEMWASGISWVELLSNTSLQEGDACRILRRVLDLLRQIQHLPVVSEELKRNAKRAIALLDRFPVTDDRTYVVRDNEREEEFDV</sequence>
<evidence type="ECO:0000256" key="1">
    <source>
        <dbReference type="ARBA" id="ARBA00022741"/>
    </source>
</evidence>
<dbReference type="InterPro" id="IPR027417">
    <property type="entry name" value="P-loop_NTPase"/>
</dbReference>
<name>A0A2V3J1X3_9FLOR</name>
<keyword evidence="2" id="KW-0378">Hydrolase</keyword>
<dbReference type="GO" id="GO:0070478">
    <property type="term" value="P:nuclear-transcribed mRNA catabolic process, 3'-5' exonucleolytic nonsense-mediated decay"/>
    <property type="evidence" value="ECO:0007669"/>
    <property type="project" value="TreeGrafter"/>
</dbReference>
<evidence type="ECO:0000256" key="3">
    <source>
        <dbReference type="ARBA" id="ARBA00022806"/>
    </source>
</evidence>
<dbReference type="Pfam" id="PF00271">
    <property type="entry name" value="Helicase_C"/>
    <property type="match status" value="1"/>
</dbReference>
<feature type="region of interest" description="Disordered" evidence="5">
    <location>
        <begin position="967"/>
        <end position="1005"/>
    </location>
</feature>
<dbReference type="SUPFAM" id="SSF52540">
    <property type="entry name" value="P-loop containing nucleoside triphosphate hydrolases"/>
    <property type="match status" value="1"/>
</dbReference>
<keyword evidence="4" id="KW-0067">ATP-binding</keyword>
<dbReference type="GO" id="GO:0005524">
    <property type="term" value="F:ATP binding"/>
    <property type="evidence" value="ECO:0007669"/>
    <property type="project" value="UniProtKB-KW"/>
</dbReference>
<evidence type="ECO:0000313" key="9">
    <source>
        <dbReference type="Proteomes" id="UP000247409"/>
    </source>
</evidence>
<dbReference type="PROSITE" id="PS51194">
    <property type="entry name" value="HELICASE_CTER"/>
    <property type="match status" value="1"/>
</dbReference>
<dbReference type="AlphaFoldDB" id="A0A2V3J1X3"/>
<dbReference type="InterPro" id="IPR011545">
    <property type="entry name" value="DEAD/DEAH_box_helicase_dom"/>
</dbReference>
<dbReference type="EMBL" id="NBIV01000014">
    <property type="protein sequence ID" value="PXF48359.1"/>
    <property type="molecule type" value="Genomic_DNA"/>
</dbReference>
<dbReference type="Proteomes" id="UP000247409">
    <property type="component" value="Unassembled WGS sequence"/>
</dbReference>
<proteinExistence type="predicted"/>
<evidence type="ECO:0000256" key="4">
    <source>
        <dbReference type="ARBA" id="ARBA00022840"/>
    </source>
</evidence>
<dbReference type="GO" id="GO:0003676">
    <property type="term" value="F:nucleic acid binding"/>
    <property type="evidence" value="ECO:0007669"/>
    <property type="project" value="InterPro"/>
</dbReference>
<dbReference type="PROSITE" id="PS51192">
    <property type="entry name" value="HELICASE_ATP_BIND_1"/>
    <property type="match status" value="1"/>
</dbReference>
<dbReference type="InterPro" id="IPR050699">
    <property type="entry name" value="RNA-DNA_Helicase"/>
</dbReference>
<keyword evidence="9" id="KW-1185">Reference proteome</keyword>
<dbReference type="InterPro" id="IPR001650">
    <property type="entry name" value="Helicase_C-like"/>
</dbReference>
<dbReference type="OrthoDB" id="64767at2759"/>
<accession>A0A2V3J1X3</accession>
<dbReference type="Pfam" id="PF08148">
    <property type="entry name" value="DSHCT"/>
    <property type="match status" value="1"/>
</dbReference>
<dbReference type="SMART" id="SM01142">
    <property type="entry name" value="DSHCT"/>
    <property type="match status" value="1"/>
</dbReference>
<evidence type="ECO:0000313" key="8">
    <source>
        <dbReference type="EMBL" id="PXF48359.1"/>
    </source>
</evidence>
<dbReference type="STRING" id="448386.A0A2V3J1X3"/>
<keyword evidence="1" id="KW-0547">Nucleotide-binding</keyword>
<dbReference type="Pfam" id="PF00270">
    <property type="entry name" value="DEAD"/>
    <property type="match status" value="1"/>
</dbReference>
<dbReference type="GO" id="GO:0004386">
    <property type="term" value="F:helicase activity"/>
    <property type="evidence" value="ECO:0007669"/>
    <property type="project" value="UniProtKB-KW"/>
</dbReference>
<dbReference type="InterPro" id="IPR014001">
    <property type="entry name" value="Helicase_ATP-bd"/>
</dbReference>
<evidence type="ECO:0000256" key="2">
    <source>
        <dbReference type="ARBA" id="ARBA00022801"/>
    </source>
</evidence>
<feature type="region of interest" description="Disordered" evidence="5">
    <location>
        <begin position="340"/>
        <end position="362"/>
    </location>
</feature>
<dbReference type="InterPro" id="IPR012961">
    <property type="entry name" value="Ski2/MTR4_C"/>
</dbReference>
<keyword evidence="3 8" id="KW-0347">Helicase</keyword>
<dbReference type="PANTHER" id="PTHR12131:SF1">
    <property type="entry name" value="ATP-DEPENDENT RNA HELICASE SUPV3L1, MITOCHONDRIAL-RELATED"/>
    <property type="match status" value="1"/>
</dbReference>
<reference evidence="8 9" key="1">
    <citation type="journal article" date="2018" name="Mol. Biol. Evol.">
        <title>Analysis of the draft genome of the red seaweed Gracilariopsis chorda provides insights into genome size evolution in Rhodophyta.</title>
        <authorList>
            <person name="Lee J."/>
            <person name="Yang E.C."/>
            <person name="Graf L."/>
            <person name="Yang J.H."/>
            <person name="Qiu H."/>
            <person name="Zel Zion U."/>
            <person name="Chan C.X."/>
            <person name="Stephens T.G."/>
            <person name="Weber A.P.M."/>
            <person name="Boo G.H."/>
            <person name="Boo S.M."/>
            <person name="Kim K.M."/>
            <person name="Shin Y."/>
            <person name="Jung M."/>
            <person name="Lee S.J."/>
            <person name="Yim H.S."/>
            <person name="Lee J.H."/>
            <person name="Bhattacharya D."/>
            <person name="Yoon H.S."/>
        </authorList>
    </citation>
    <scope>NUCLEOTIDE SEQUENCE [LARGE SCALE GENOMIC DNA]</scope>
    <source>
        <strain evidence="8 9">SKKU-2015</strain>
        <tissue evidence="8">Whole body</tissue>
    </source>
</reference>
<feature type="compositionally biased region" description="Basic and acidic residues" evidence="5">
    <location>
        <begin position="344"/>
        <end position="362"/>
    </location>
</feature>
<dbReference type="GO" id="GO:0055087">
    <property type="term" value="C:Ski complex"/>
    <property type="evidence" value="ECO:0007669"/>
    <property type="project" value="TreeGrafter"/>
</dbReference>
<dbReference type="Gene3D" id="1.10.3380.30">
    <property type="match status" value="1"/>
</dbReference>
<feature type="domain" description="Helicase C-terminal" evidence="7">
    <location>
        <begin position="430"/>
        <end position="626"/>
    </location>
</feature>
<gene>
    <name evidence="8" type="ORF">BWQ96_01819</name>
</gene>